<evidence type="ECO:0000256" key="1">
    <source>
        <dbReference type="SAM" id="Phobius"/>
    </source>
</evidence>
<keyword evidence="1" id="KW-0472">Membrane</keyword>
<feature type="transmembrane region" description="Helical" evidence="1">
    <location>
        <begin position="6"/>
        <end position="24"/>
    </location>
</feature>
<accession>A0AAU8K5K7</accession>
<dbReference type="EMBL" id="CP159872">
    <property type="protein sequence ID" value="XCM84038.1"/>
    <property type="molecule type" value="Genomic_DNA"/>
</dbReference>
<evidence type="ECO:0000313" key="2">
    <source>
        <dbReference type="EMBL" id="XCM84038.1"/>
    </source>
</evidence>
<name>A0AAU8K5K7_9ACTN</name>
<organism evidence="2">
    <name type="scientific">Kitasatospora camelliae</name>
    <dbReference type="NCBI Taxonomy" id="3156397"/>
    <lineage>
        <taxon>Bacteria</taxon>
        <taxon>Bacillati</taxon>
        <taxon>Actinomycetota</taxon>
        <taxon>Actinomycetes</taxon>
        <taxon>Kitasatosporales</taxon>
        <taxon>Streptomycetaceae</taxon>
        <taxon>Kitasatospora</taxon>
    </lineage>
</organism>
<sequence length="183" mass="19365">MPTAVTAGAVLTLFGSALLLWCAVELRLRHHLRRHGVPTTARVVGDGDRRLDPYGDPYGELDSAPLITYTATTGPGAGLREAALTEAGPQEPGPRELRAVPPGERAEGRTVLTRPRGHTPLRRPGRLVPGAIVQVAYDPRRPSRVVLAGADQLRTLPSDIFWTVLGTAAVAGGLSLLATVLAH</sequence>
<proteinExistence type="predicted"/>
<dbReference type="AlphaFoldDB" id="A0AAU8K5K7"/>
<protein>
    <submittedName>
        <fullName evidence="2">DUF3592 domain-containing protein</fullName>
    </submittedName>
</protein>
<keyword evidence="1" id="KW-1133">Transmembrane helix</keyword>
<feature type="transmembrane region" description="Helical" evidence="1">
    <location>
        <begin position="160"/>
        <end position="182"/>
    </location>
</feature>
<keyword evidence="1" id="KW-0812">Transmembrane</keyword>
<reference evidence="2" key="1">
    <citation type="submission" date="2024-06" db="EMBL/GenBank/DDBJ databases">
        <title>The genome sequences of Kitasatospora sp. strain HUAS MG31.</title>
        <authorList>
            <person name="Mo P."/>
        </authorList>
    </citation>
    <scope>NUCLEOTIDE SEQUENCE</scope>
    <source>
        <strain evidence="2">HUAS MG31</strain>
    </source>
</reference>
<gene>
    <name evidence="2" type="ORF">ABWK59_16410</name>
</gene>
<dbReference type="KEGG" id="kcm:ABWK59_16410"/>